<dbReference type="EMBL" id="CAUEEQ010018338">
    <property type="protein sequence ID" value="CAJ0940857.1"/>
    <property type="molecule type" value="Genomic_DNA"/>
</dbReference>
<gene>
    <name evidence="2" type="ORF">RIMI_LOCUS9011103</name>
</gene>
<protein>
    <submittedName>
        <fullName evidence="2">Uncharacterized protein</fullName>
    </submittedName>
</protein>
<keyword evidence="3" id="KW-1185">Reference proteome</keyword>
<evidence type="ECO:0000313" key="3">
    <source>
        <dbReference type="Proteomes" id="UP001176940"/>
    </source>
</evidence>
<comment type="caution">
    <text evidence="2">The sequence shown here is derived from an EMBL/GenBank/DDBJ whole genome shotgun (WGS) entry which is preliminary data.</text>
</comment>
<accession>A0ABN9LI73</accession>
<evidence type="ECO:0000313" key="2">
    <source>
        <dbReference type="EMBL" id="CAJ0940857.1"/>
    </source>
</evidence>
<proteinExistence type="predicted"/>
<feature type="compositionally biased region" description="Basic residues" evidence="1">
    <location>
        <begin position="11"/>
        <end position="30"/>
    </location>
</feature>
<name>A0ABN9LI73_9NEOB</name>
<feature type="region of interest" description="Disordered" evidence="1">
    <location>
        <begin position="11"/>
        <end position="32"/>
    </location>
</feature>
<organism evidence="2 3">
    <name type="scientific">Ranitomeya imitator</name>
    <name type="common">mimic poison frog</name>
    <dbReference type="NCBI Taxonomy" id="111125"/>
    <lineage>
        <taxon>Eukaryota</taxon>
        <taxon>Metazoa</taxon>
        <taxon>Chordata</taxon>
        <taxon>Craniata</taxon>
        <taxon>Vertebrata</taxon>
        <taxon>Euteleostomi</taxon>
        <taxon>Amphibia</taxon>
        <taxon>Batrachia</taxon>
        <taxon>Anura</taxon>
        <taxon>Neobatrachia</taxon>
        <taxon>Hyloidea</taxon>
        <taxon>Dendrobatidae</taxon>
        <taxon>Dendrobatinae</taxon>
        <taxon>Ranitomeya</taxon>
    </lineage>
</organism>
<dbReference type="Proteomes" id="UP001176940">
    <property type="component" value="Unassembled WGS sequence"/>
</dbReference>
<reference evidence="2" key="1">
    <citation type="submission" date="2023-07" db="EMBL/GenBank/DDBJ databases">
        <authorList>
            <person name="Stuckert A."/>
        </authorList>
    </citation>
    <scope>NUCLEOTIDE SEQUENCE</scope>
</reference>
<sequence>MTTLKTKKLKNKKLQNKKQKNIKHKTKNQSKRYYLNYKQKKTKQCMKEFILDNRALWLALKRCLKMKPGSKYKKLHAVLEQDTNWPPIGTTSYRNCIKTYGDDKIYINQGYEHDSVLNDEHSYPKGQKN</sequence>
<evidence type="ECO:0000256" key="1">
    <source>
        <dbReference type="SAM" id="MobiDB-lite"/>
    </source>
</evidence>